<dbReference type="CDD" id="cd06257">
    <property type="entry name" value="DnaJ"/>
    <property type="match status" value="1"/>
</dbReference>
<dbReference type="InterPro" id="IPR036869">
    <property type="entry name" value="J_dom_sf"/>
</dbReference>
<dbReference type="FunFam" id="1.25.40.10:FF:000097">
    <property type="entry name" value="DnaJ homolog subfamily C member 7 homolog"/>
    <property type="match status" value="1"/>
</dbReference>
<feature type="domain" description="J" evidence="5">
    <location>
        <begin position="402"/>
        <end position="472"/>
    </location>
</feature>
<dbReference type="InterPro" id="IPR001623">
    <property type="entry name" value="DnaJ_domain"/>
</dbReference>
<feature type="repeat" description="TPR" evidence="4">
    <location>
        <begin position="49"/>
        <end position="82"/>
    </location>
</feature>
<protein>
    <recommendedName>
        <fullName evidence="5">J domain-containing protein</fullName>
    </recommendedName>
</protein>
<sequence length="523" mass="59803">MGTHAKTKFTKRQIRQSTTNFEMADIVDEVIMDSDENEDIIPKSPEEIAELKKENGNKLYKIKQYRSAIPFYTEAINICPDVPSYYGNRSVCYMMLNRYVEALEDARRSVQISPEFVKGYVRMAKCGIAMGDLTTADYAIKKVQELQADGQLIANEQKSFDKLKQYEHESAKAYEKQDFRKVVFCMDRCLDEAPTCNRYKITKAECLAFLGRFQEAQEIANGILHIDKSNADAIYVRGMCLFYEDNIDSAFQHFQQVFRLAPDHGKAMNIYKRAKTLKKMKEDGNEAYKTCKFQEAYDLYTEALKVDPLNKKTNAKLYFNRATVLSRLTKTREAINDCTAALTLDDTYLKALMRRAKCYMDLGEYEDAVKDYEKICKMDKSRESKKLLQDAKVALKRSKRKDYYKILGVDRNAGDEEIKKAYKKRALVHHPDRHANASENEKKEQEKKFKEIGEAYGVLSDPKKKARYDNGQDMDDFEGGMSDIDPTQVFQTFFGGGGAGGGGGHQEFSFGGGFPGSFSFQFG</sequence>
<proteinExistence type="predicted"/>
<evidence type="ECO:0000256" key="1">
    <source>
        <dbReference type="ARBA" id="ARBA00022737"/>
    </source>
</evidence>
<dbReference type="Gene3D" id="1.10.287.110">
    <property type="entry name" value="DnaJ domain"/>
    <property type="match status" value="1"/>
</dbReference>
<dbReference type="PANTHER" id="PTHR45188:SF2">
    <property type="entry name" value="DNAJ HOMOLOG SUBFAMILY C MEMBER 7"/>
    <property type="match status" value="1"/>
</dbReference>
<dbReference type="Proteomes" id="UP001153712">
    <property type="component" value="Chromosome 9"/>
</dbReference>
<dbReference type="InterPro" id="IPR011990">
    <property type="entry name" value="TPR-like_helical_dom_sf"/>
</dbReference>
<keyword evidence="7" id="KW-1185">Reference proteome</keyword>
<dbReference type="PROSITE" id="PS50076">
    <property type="entry name" value="DNAJ_2"/>
    <property type="match status" value="1"/>
</dbReference>
<organism evidence="6 7">
    <name type="scientific">Phyllotreta striolata</name>
    <name type="common">Striped flea beetle</name>
    <name type="synonym">Crioceris striolata</name>
    <dbReference type="NCBI Taxonomy" id="444603"/>
    <lineage>
        <taxon>Eukaryota</taxon>
        <taxon>Metazoa</taxon>
        <taxon>Ecdysozoa</taxon>
        <taxon>Arthropoda</taxon>
        <taxon>Hexapoda</taxon>
        <taxon>Insecta</taxon>
        <taxon>Pterygota</taxon>
        <taxon>Neoptera</taxon>
        <taxon>Endopterygota</taxon>
        <taxon>Coleoptera</taxon>
        <taxon>Polyphaga</taxon>
        <taxon>Cucujiformia</taxon>
        <taxon>Chrysomeloidea</taxon>
        <taxon>Chrysomelidae</taxon>
        <taxon>Galerucinae</taxon>
        <taxon>Alticini</taxon>
        <taxon>Phyllotreta</taxon>
    </lineage>
</organism>
<dbReference type="Gene3D" id="1.25.40.10">
    <property type="entry name" value="Tetratricopeptide repeat domain"/>
    <property type="match status" value="1"/>
</dbReference>
<dbReference type="SMART" id="SM00028">
    <property type="entry name" value="TPR"/>
    <property type="match status" value="6"/>
</dbReference>
<dbReference type="Pfam" id="PF00226">
    <property type="entry name" value="DnaJ"/>
    <property type="match status" value="1"/>
</dbReference>
<evidence type="ECO:0000313" key="7">
    <source>
        <dbReference type="Proteomes" id="UP001153712"/>
    </source>
</evidence>
<evidence type="ECO:0000313" key="6">
    <source>
        <dbReference type="EMBL" id="CAG9865374.1"/>
    </source>
</evidence>
<keyword evidence="1" id="KW-0677">Repeat</keyword>
<feature type="repeat" description="TPR" evidence="4">
    <location>
        <begin position="231"/>
        <end position="264"/>
    </location>
</feature>
<evidence type="ECO:0000256" key="4">
    <source>
        <dbReference type="PROSITE-ProRule" id="PRU00339"/>
    </source>
</evidence>
<evidence type="ECO:0000256" key="2">
    <source>
        <dbReference type="ARBA" id="ARBA00022803"/>
    </source>
</evidence>
<reference evidence="6" key="1">
    <citation type="submission" date="2022-01" db="EMBL/GenBank/DDBJ databases">
        <authorList>
            <person name="King R."/>
        </authorList>
    </citation>
    <scope>NUCLEOTIDE SEQUENCE</scope>
</reference>
<dbReference type="OrthoDB" id="765884at2759"/>
<gene>
    <name evidence="6" type="ORF">PHYEVI_LOCUS11609</name>
</gene>
<dbReference type="EMBL" id="OU900102">
    <property type="protein sequence ID" value="CAG9865374.1"/>
    <property type="molecule type" value="Genomic_DNA"/>
</dbReference>
<dbReference type="InterPro" id="IPR019734">
    <property type="entry name" value="TPR_rpt"/>
</dbReference>
<feature type="repeat" description="TPR" evidence="4">
    <location>
        <begin position="277"/>
        <end position="310"/>
    </location>
</feature>
<dbReference type="AlphaFoldDB" id="A0A9N9TZZ5"/>
<evidence type="ECO:0000256" key="3">
    <source>
        <dbReference type="ARBA" id="ARBA00023186"/>
    </source>
</evidence>
<dbReference type="SUPFAM" id="SSF48452">
    <property type="entry name" value="TPR-like"/>
    <property type="match status" value="1"/>
</dbReference>
<evidence type="ECO:0000259" key="5">
    <source>
        <dbReference type="PROSITE" id="PS50076"/>
    </source>
</evidence>
<keyword evidence="2 4" id="KW-0802">TPR repeat</keyword>
<dbReference type="PRINTS" id="PR00625">
    <property type="entry name" value="JDOMAIN"/>
</dbReference>
<dbReference type="SUPFAM" id="SSF46565">
    <property type="entry name" value="Chaperone J-domain"/>
    <property type="match status" value="1"/>
</dbReference>
<name>A0A9N9TZZ5_PHYSR</name>
<keyword evidence="3" id="KW-0143">Chaperone</keyword>
<dbReference type="PANTHER" id="PTHR45188">
    <property type="entry name" value="DNAJ PROTEIN P58IPK HOMOLOG"/>
    <property type="match status" value="1"/>
</dbReference>
<dbReference type="SMART" id="SM00271">
    <property type="entry name" value="DnaJ"/>
    <property type="match status" value="1"/>
</dbReference>
<feature type="repeat" description="TPR" evidence="4">
    <location>
        <begin position="83"/>
        <end position="116"/>
    </location>
</feature>
<accession>A0A9N9TZZ5</accession>
<feature type="repeat" description="TPR" evidence="4">
    <location>
        <begin position="349"/>
        <end position="382"/>
    </location>
</feature>
<dbReference type="PROSITE" id="PS50005">
    <property type="entry name" value="TPR"/>
    <property type="match status" value="5"/>
</dbReference>
<dbReference type="Pfam" id="PF00515">
    <property type="entry name" value="TPR_1"/>
    <property type="match status" value="1"/>
</dbReference>